<dbReference type="AlphaFoldDB" id="A0A382TPG0"/>
<evidence type="ECO:0000313" key="2">
    <source>
        <dbReference type="EMBL" id="SVD23655.1"/>
    </source>
</evidence>
<gene>
    <name evidence="2" type="ORF">METZ01_LOCUS376509</name>
</gene>
<protein>
    <recommendedName>
        <fullName evidence="3">Peptidase S26 domain-containing protein</fullName>
    </recommendedName>
</protein>
<accession>A0A382TPG0</accession>
<evidence type="ECO:0008006" key="3">
    <source>
        <dbReference type="Google" id="ProtNLM"/>
    </source>
</evidence>
<keyword evidence="1" id="KW-0812">Transmembrane</keyword>
<reference evidence="2" key="1">
    <citation type="submission" date="2018-05" db="EMBL/GenBank/DDBJ databases">
        <authorList>
            <person name="Lanie J.A."/>
            <person name="Ng W.-L."/>
            <person name="Kazmierczak K.M."/>
            <person name="Andrzejewski T.M."/>
            <person name="Davidsen T.M."/>
            <person name="Wayne K.J."/>
            <person name="Tettelin H."/>
            <person name="Glass J.I."/>
            <person name="Rusch D."/>
            <person name="Podicherti R."/>
            <person name="Tsui H.-C.T."/>
            <person name="Winkler M.E."/>
        </authorList>
    </citation>
    <scope>NUCLEOTIDE SEQUENCE</scope>
</reference>
<keyword evidence="1" id="KW-1133">Transmembrane helix</keyword>
<name>A0A382TPG0_9ZZZZ</name>
<organism evidence="2">
    <name type="scientific">marine metagenome</name>
    <dbReference type="NCBI Taxonomy" id="408172"/>
    <lineage>
        <taxon>unclassified sequences</taxon>
        <taxon>metagenomes</taxon>
        <taxon>ecological metagenomes</taxon>
    </lineage>
</organism>
<keyword evidence="1" id="KW-0472">Membrane</keyword>
<feature type="non-terminal residue" evidence="2">
    <location>
        <position position="132"/>
    </location>
</feature>
<feature type="transmembrane region" description="Helical" evidence="1">
    <location>
        <begin position="92"/>
        <end position="113"/>
    </location>
</feature>
<proteinExistence type="predicted"/>
<evidence type="ECO:0000256" key="1">
    <source>
        <dbReference type="SAM" id="Phobius"/>
    </source>
</evidence>
<sequence>MTSEKNATRAQKKGAKEILRLAQKALAYRRDLLPQDEVDQLEAASVELNQTLKVKSVPFAELEKKAKAVDEALQKSGGLYYHKKGWVENVEMLLVAAIVVIGIRSFFLQPFIIPTNSMYPSFYGMQPRVYED</sequence>
<dbReference type="EMBL" id="UINC01137984">
    <property type="protein sequence ID" value="SVD23655.1"/>
    <property type="molecule type" value="Genomic_DNA"/>
</dbReference>